<gene>
    <name evidence="1" type="ORF">FHS09_000588</name>
</gene>
<dbReference type="EMBL" id="JACHWZ010000002">
    <property type="protein sequence ID" value="MBB3059780.1"/>
    <property type="molecule type" value="Genomic_DNA"/>
</dbReference>
<keyword evidence="2" id="KW-1185">Reference proteome</keyword>
<evidence type="ECO:0000313" key="1">
    <source>
        <dbReference type="EMBL" id="MBB3059780.1"/>
    </source>
</evidence>
<dbReference type="RefSeq" id="WP_183456508.1">
    <property type="nucleotide sequence ID" value="NZ_JACHWZ010000002.1"/>
</dbReference>
<evidence type="ECO:0000313" key="2">
    <source>
        <dbReference type="Proteomes" id="UP000535937"/>
    </source>
</evidence>
<accession>A0A7W4W8Q6</accession>
<protein>
    <submittedName>
        <fullName evidence="1">Uncharacterized protein</fullName>
    </submittedName>
</protein>
<dbReference type="Proteomes" id="UP000535937">
    <property type="component" value="Unassembled WGS sequence"/>
</dbReference>
<sequence>MNLDKKYIEDIGSLVLNCKKVLENEWTELSVVFDVSEGHIANSGFLYNGEKVRPISLSIENNPLLLDNKIYEFQSAVADQCGSKFKQILIQMENERQKIKIDFEFDNPDRWKIVPRKLKEMREALRPNFS</sequence>
<dbReference type="AlphaFoldDB" id="A0A7W4W8Q6"/>
<name>A0A7W4W8Q6_9GAMM</name>
<reference evidence="1 2" key="1">
    <citation type="submission" date="2020-08" db="EMBL/GenBank/DDBJ databases">
        <title>Genomic Encyclopedia of Type Strains, Phase III (KMG-III): the genomes of soil and plant-associated and newly described type strains.</title>
        <authorList>
            <person name="Whitman W."/>
        </authorList>
    </citation>
    <scope>NUCLEOTIDE SEQUENCE [LARGE SCALE GENOMIC DNA]</scope>
    <source>
        <strain evidence="1 2">CECT 8799</strain>
    </source>
</reference>
<organism evidence="1 2">
    <name type="scientific">Microbulbifer rhizosphaerae</name>
    <dbReference type="NCBI Taxonomy" id="1562603"/>
    <lineage>
        <taxon>Bacteria</taxon>
        <taxon>Pseudomonadati</taxon>
        <taxon>Pseudomonadota</taxon>
        <taxon>Gammaproteobacteria</taxon>
        <taxon>Cellvibrionales</taxon>
        <taxon>Microbulbiferaceae</taxon>
        <taxon>Microbulbifer</taxon>
    </lineage>
</organism>
<proteinExistence type="predicted"/>
<comment type="caution">
    <text evidence="1">The sequence shown here is derived from an EMBL/GenBank/DDBJ whole genome shotgun (WGS) entry which is preliminary data.</text>
</comment>